<keyword evidence="5" id="KW-0560">Oxidoreductase</keyword>
<feature type="compositionally biased region" description="Polar residues" evidence="8">
    <location>
        <begin position="93"/>
        <end position="102"/>
    </location>
</feature>
<organism evidence="9 10">
    <name type="scientific">Canna indica</name>
    <name type="common">Indian-shot</name>
    <dbReference type="NCBI Taxonomy" id="4628"/>
    <lineage>
        <taxon>Eukaryota</taxon>
        <taxon>Viridiplantae</taxon>
        <taxon>Streptophyta</taxon>
        <taxon>Embryophyta</taxon>
        <taxon>Tracheophyta</taxon>
        <taxon>Spermatophyta</taxon>
        <taxon>Magnoliopsida</taxon>
        <taxon>Liliopsida</taxon>
        <taxon>Zingiberales</taxon>
        <taxon>Cannaceae</taxon>
        <taxon>Canna</taxon>
    </lineage>
</organism>
<dbReference type="EC" id="1.13.11.20" evidence="3"/>
<dbReference type="EMBL" id="CP136898">
    <property type="protein sequence ID" value="WOL19944.1"/>
    <property type="molecule type" value="Genomic_DNA"/>
</dbReference>
<keyword evidence="4" id="KW-0479">Metal-binding</keyword>
<dbReference type="GO" id="GO:0046872">
    <property type="term" value="F:metal ion binding"/>
    <property type="evidence" value="ECO:0007669"/>
    <property type="project" value="UniProtKB-KW"/>
</dbReference>
<keyword evidence="10" id="KW-1185">Reference proteome</keyword>
<keyword evidence="6" id="KW-0408">Iron</keyword>
<dbReference type="Gene3D" id="2.60.120.10">
    <property type="entry name" value="Jelly Rolls"/>
    <property type="match status" value="1"/>
</dbReference>
<dbReference type="InterPro" id="IPR011051">
    <property type="entry name" value="RmlC_Cupin_sf"/>
</dbReference>
<dbReference type="PANTHER" id="PTHR22966">
    <property type="entry name" value="2-AMINOETHANETHIOL DIOXYGENASE"/>
    <property type="match status" value="1"/>
</dbReference>
<proteinExistence type="inferred from homology"/>
<sequence length="283" mass="30401">MEERSKVQRLYDACDAVFSSGREGLPSLRQLKWLQAILDAMEPADVGIDESPGDAGANDGSADESTEGGSSDGSGDESTEGGSSDGSGDERSQASSQESMQSGRKRNSNGLILGRAIKELTYIHIHECDDFSIGVFCFPAGARLPLHDHPRMMVLTKVLYGSLSLRSYDWVTTPDSNSKRSGIAKIVADDYILQASSKASVLFPKSGGNIHSLTALTPCAILDVLTPPYSEEQGRPSNYYLDIPIPSLPGFVILEETEMPDDLHVAGAPYVGPELILDDLDPY</sequence>
<dbReference type="InterPro" id="IPR012864">
    <property type="entry name" value="PCO/ADO"/>
</dbReference>
<dbReference type="InterPro" id="IPR014710">
    <property type="entry name" value="RmlC-like_jellyroll"/>
</dbReference>
<reference evidence="9 10" key="1">
    <citation type="submission" date="2023-10" db="EMBL/GenBank/DDBJ databases">
        <title>Chromosome-scale genome assembly provides insights into flower coloration mechanisms of Canna indica.</title>
        <authorList>
            <person name="Li C."/>
        </authorList>
    </citation>
    <scope>NUCLEOTIDE SEQUENCE [LARGE SCALE GENOMIC DNA]</scope>
    <source>
        <tissue evidence="9">Flower</tissue>
    </source>
</reference>
<dbReference type="CDD" id="cd20289">
    <property type="entry name" value="cupin_ADO"/>
    <property type="match status" value="1"/>
</dbReference>
<comment type="cofactor">
    <cofactor evidence="1">
        <name>Fe(2+)</name>
        <dbReference type="ChEBI" id="CHEBI:29033"/>
    </cofactor>
</comment>
<feature type="region of interest" description="Disordered" evidence="8">
    <location>
        <begin position="44"/>
        <end position="107"/>
    </location>
</feature>
<protein>
    <recommendedName>
        <fullName evidence="3">cysteine dioxygenase</fullName>
        <ecNumber evidence="3">1.13.11.20</ecNumber>
    </recommendedName>
</protein>
<evidence type="ECO:0000256" key="5">
    <source>
        <dbReference type="ARBA" id="ARBA00023002"/>
    </source>
</evidence>
<evidence type="ECO:0000256" key="1">
    <source>
        <dbReference type="ARBA" id="ARBA00001954"/>
    </source>
</evidence>
<evidence type="ECO:0000256" key="3">
    <source>
        <dbReference type="ARBA" id="ARBA00013133"/>
    </source>
</evidence>
<comment type="similarity">
    <text evidence="2">Belongs to the cysteine dioxygenase family.</text>
</comment>
<evidence type="ECO:0000256" key="8">
    <source>
        <dbReference type="SAM" id="MobiDB-lite"/>
    </source>
</evidence>
<evidence type="ECO:0000313" key="9">
    <source>
        <dbReference type="EMBL" id="WOL19944.1"/>
    </source>
</evidence>
<dbReference type="SUPFAM" id="SSF51182">
    <property type="entry name" value="RmlC-like cupins"/>
    <property type="match status" value="1"/>
</dbReference>
<dbReference type="GO" id="GO:0017172">
    <property type="term" value="F:cysteine dioxygenase activity"/>
    <property type="evidence" value="ECO:0007669"/>
    <property type="project" value="UniProtKB-EC"/>
</dbReference>
<accession>A0AAQ3L402</accession>
<evidence type="ECO:0000256" key="7">
    <source>
        <dbReference type="ARBA" id="ARBA00024284"/>
    </source>
</evidence>
<dbReference type="Proteomes" id="UP001327560">
    <property type="component" value="Chromosome 9"/>
</dbReference>
<dbReference type="GO" id="GO:0070483">
    <property type="term" value="P:detection of hypoxia"/>
    <property type="evidence" value="ECO:0007669"/>
    <property type="project" value="UniProtKB-ARBA"/>
</dbReference>
<evidence type="ECO:0000313" key="10">
    <source>
        <dbReference type="Proteomes" id="UP001327560"/>
    </source>
</evidence>
<dbReference type="PANTHER" id="PTHR22966:SF52">
    <property type="entry name" value="CYSTEINE DIOXYGENASE"/>
    <property type="match status" value="1"/>
</dbReference>
<name>A0AAQ3L402_9LILI</name>
<dbReference type="Pfam" id="PF07847">
    <property type="entry name" value="PCO_ADO"/>
    <property type="match status" value="1"/>
</dbReference>
<gene>
    <name evidence="9" type="ORF">Cni_G28746</name>
</gene>
<dbReference type="AlphaFoldDB" id="A0AAQ3L402"/>
<evidence type="ECO:0000256" key="2">
    <source>
        <dbReference type="ARBA" id="ARBA00006622"/>
    </source>
</evidence>
<evidence type="ECO:0000256" key="6">
    <source>
        <dbReference type="ARBA" id="ARBA00023004"/>
    </source>
</evidence>
<evidence type="ECO:0000256" key="4">
    <source>
        <dbReference type="ARBA" id="ARBA00022723"/>
    </source>
</evidence>
<comment type="catalytic activity">
    <reaction evidence="7">
        <text>L-cysteine + O2 = 3-sulfino-L-alanine + H(+)</text>
        <dbReference type="Rhea" id="RHEA:20441"/>
        <dbReference type="ChEBI" id="CHEBI:15378"/>
        <dbReference type="ChEBI" id="CHEBI:15379"/>
        <dbReference type="ChEBI" id="CHEBI:35235"/>
        <dbReference type="ChEBI" id="CHEBI:61085"/>
        <dbReference type="EC" id="1.13.11.20"/>
    </reaction>
    <physiologicalReaction direction="left-to-right" evidence="7">
        <dbReference type="Rhea" id="RHEA:20442"/>
    </physiologicalReaction>
</comment>